<sequence>MRQGPFAAAGSPASAVVPMGRHLYRKSTQQMRLTSRLVSFVSRRTLWSEGQVYAVVPEQLDILDGVRAAISIALLLAGAICLDIPDLAFSVVAAFWTSLCDPFGGARSRFRVMAKFAILGAIVFALSSFGAHFGTVAATATLFTLVALCCLGRSYAPAFGPGPAQGSFISAIAVVIGVSTPRPFEGALQLGGCFLLGSTATILISTLIWPNHTNAPGRLLLVTIYSRLRTMLSALIDLDRSPVADSAAWLQYETLTRRAVRIAIERGRQIVARRLLGSKPHGHAVDVASRLLGNLIALGHLRRSGGVFSEDNVTLLRDLDELLREVIDCLDSGAMTSARINEDARSLHRAAEDQNRAFGRCIEGAAIALMSLGGTTSPEQRQDVLSTGLLATIFERPAMPSVVWHQALRVATAVTACHLVEGWLGVTLSYWGTIATLVVMQPALGTTWARVLERATGTLLGGLVAAGLLMNSPGDVAMALAIVPLAAAVIALRTVNYALFTIFLTPMFMLLSDLIRPADDLIFLRAVNESLGALFGVVASILIFPTKDRVAISDTLRTAVSANLSFASSVRRSRHGPHSAELAKAQADAGVGSSRAEVAAMGLSLGNGAIASSDALNSVLLALRNVCGASAVFETLGDHDPQVDTQRADYYEAMSSVLEMQLRTWTLGDLPMPFPKSGDELDQAVADLALTVQAFIRAYGRGGRGYGGQ</sequence>
<feature type="transmembrane region" description="Helical" evidence="5">
    <location>
        <begin position="158"/>
        <end position="178"/>
    </location>
</feature>
<feature type="transmembrane region" description="Helical" evidence="5">
    <location>
        <begin position="68"/>
        <end position="96"/>
    </location>
</feature>
<evidence type="ECO:0000256" key="3">
    <source>
        <dbReference type="ARBA" id="ARBA00022989"/>
    </source>
</evidence>
<dbReference type="AlphaFoldDB" id="A0A427M805"/>
<feature type="transmembrane region" description="Helical" evidence="5">
    <location>
        <begin position="497"/>
        <end position="515"/>
    </location>
</feature>
<keyword evidence="2 5" id="KW-0812">Transmembrane</keyword>
<gene>
    <name evidence="7" type="ORF">EFD55_31235</name>
</gene>
<protein>
    <submittedName>
        <fullName evidence="7">FUSC family protein</fullName>
    </submittedName>
</protein>
<feature type="transmembrane region" description="Helical" evidence="5">
    <location>
        <begin position="521"/>
        <end position="544"/>
    </location>
</feature>
<comment type="subcellular location">
    <subcellularLocation>
        <location evidence="1">Membrane</location>
        <topology evidence="1">Multi-pass membrane protein</topology>
    </subcellularLocation>
</comment>
<feature type="transmembrane region" description="Helical" evidence="5">
    <location>
        <begin position="116"/>
        <end position="146"/>
    </location>
</feature>
<dbReference type="GO" id="GO:0016020">
    <property type="term" value="C:membrane"/>
    <property type="evidence" value="ECO:0007669"/>
    <property type="project" value="UniProtKB-SubCell"/>
</dbReference>
<dbReference type="Pfam" id="PF13515">
    <property type="entry name" value="FUSC_2"/>
    <property type="match status" value="1"/>
</dbReference>
<evidence type="ECO:0000256" key="4">
    <source>
        <dbReference type="ARBA" id="ARBA00023136"/>
    </source>
</evidence>
<keyword evidence="3 5" id="KW-1133">Transmembrane helix</keyword>
<dbReference type="InterPro" id="IPR049453">
    <property type="entry name" value="Memb_transporter_dom"/>
</dbReference>
<feature type="domain" description="Integral membrane bound transporter" evidence="6">
    <location>
        <begin position="419"/>
        <end position="538"/>
    </location>
</feature>
<dbReference type="OrthoDB" id="7491335at2"/>
<evidence type="ECO:0000259" key="6">
    <source>
        <dbReference type="Pfam" id="PF13515"/>
    </source>
</evidence>
<organism evidence="7 8">
    <name type="scientific">Rhizobium pisi</name>
    <dbReference type="NCBI Taxonomy" id="574561"/>
    <lineage>
        <taxon>Bacteria</taxon>
        <taxon>Pseudomonadati</taxon>
        <taxon>Pseudomonadota</taxon>
        <taxon>Alphaproteobacteria</taxon>
        <taxon>Hyphomicrobiales</taxon>
        <taxon>Rhizobiaceae</taxon>
        <taxon>Rhizobium/Agrobacterium group</taxon>
        <taxon>Rhizobium</taxon>
    </lineage>
</organism>
<proteinExistence type="predicted"/>
<evidence type="ECO:0000313" key="7">
    <source>
        <dbReference type="EMBL" id="RSB60934.1"/>
    </source>
</evidence>
<evidence type="ECO:0000313" key="8">
    <source>
        <dbReference type="Proteomes" id="UP000277279"/>
    </source>
</evidence>
<accession>A0A427M805</accession>
<name>A0A427M805_9HYPH</name>
<evidence type="ECO:0000256" key="1">
    <source>
        <dbReference type="ARBA" id="ARBA00004141"/>
    </source>
</evidence>
<evidence type="ECO:0000256" key="2">
    <source>
        <dbReference type="ARBA" id="ARBA00022692"/>
    </source>
</evidence>
<feature type="transmembrane region" description="Helical" evidence="5">
    <location>
        <begin position="422"/>
        <end position="439"/>
    </location>
</feature>
<reference evidence="7 8" key="1">
    <citation type="submission" date="2018-11" db="EMBL/GenBank/DDBJ databases">
        <authorList>
            <person name="Huo Y."/>
        </authorList>
    </citation>
    <scope>NUCLEOTIDE SEQUENCE [LARGE SCALE GENOMIC DNA]</scope>
    <source>
        <strain evidence="7 8">DSM 30132</strain>
    </source>
</reference>
<keyword evidence="4 5" id="KW-0472">Membrane</keyword>
<comment type="caution">
    <text evidence="7">The sequence shown here is derived from an EMBL/GenBank/DDBJ whole genome shotgun (WGS) entry which is preliminary data.</text>
</comment>
<dbReference type="Proteomes" id="UP000277279">
    <property type="component" value="Unassembled WGS sequence"/>
</dbReference>
<dbReference type="EMBL" id="RJJT01000036">
    <property type="protein sequence ID" value="RSB60934.1"/>
    <property type="molecule type" value="Genomic_DNA"/>
</dbReference>
<evidence type="ECO:0000256" key="5">
    <source>
        <dbReference type="SAM" id="Phobius"/>
    </source>
</evidence>
<feature type="transmembrane region" description="Helical" evidence="5">
    <location>
        <begin position="190"/>
        <end position="209"/>
    </location>
</feature>